<name>A0ABY9DST1_VITVI</name>
<protein>
    <submittedName>
        <fullName evidence="1">Uncharacterized protein</fullName>
    </submittedName>
</protein>
<keyword evidence="2" id="KW-1185">Reference proteome</keyword>
<reference evidence="1 2" key="1">
    <citation type="journal article" date="2023" name="Hortic Res">
        <title>The complete reference genome for grapevine (Vitis vinifera L.) genetics and breeding.</title>
        <authorList>
            <person name="Shi X."/>
            <person name="Cao S."/>
            <person name="Wang X."/>
            <person name="Huang S."/>
            <person name="Wang Y."/>
            <person name="Liu Z."/>
            <person name="Liu W."/>
            <person name="Leng X."/>
            <person name="Peng Y."/>
            <person name="Wang N."/>
            <person name="Wang Y."/>
            <person name="Ma Z."/>
            <person name="Xu X."/>
            <person name="Zhang F."/>
            <person name="Xue H."/>
            <person name="Zhong H."/>
            <person name="Wang Y."/>
            <person name="Zhang K."/>
            <person name="Velt A."/>
            <person name="Avia K."/>
            <person name="Holtgrawe D."/>
            <person name="Grimplet J."/>
            <person name="Matus J.T."/>
            <person name="Ware D."/>
            <person name="Wu X."/>
            <person name="Wang H."/>
            <person name="Liu C."/>
            <person name="Fang Y."/>
            <person name="Rustenholz C."/>
            <person name="Cheng Z."/>
            <person name="Xiao H."/>
            <person name="Zhou Y."/>
        </authorList>
    </citation>
    <scope>NUCLEOTIDE SEQUENCE [LARGE SCALE GENOMIC DNA]</scope>
    <source>
        <strain evidence="2">cv. Pinot noir / PN40024</strain>
        <tissue evidence="1">Leaf</tissue>
    </source>
</reference>
<dbReference type="Proteomes" id="UP001227230">
    <property type="component" value="Chromosome 18"/>
</dbReference>
<evidence type="ECO:0000313" key="2">
    <source>
        <dbReference type="Proteomes" id="UP001227230"/>
    </source>
</evidence>
<evidence type="ECO:0000313" key="1">
    <source>
        <dbReference type="EMBL" id="WKA10462.1"/>
    </source>
</evidence>
<accession>A0ABY9DST1</accession>
<organism evidence="1 2">
    <name type="scientific">Vitis vinifera</name>
    <name type="common">Grape</name>
    <dbReference type="NCBI Taxonomy" id="29760"/>
    <lineage>
        <taxon>Eukaryota</taxon>
        <taxon>Viridiplantae</taxon>
        <taxon>Streptophyta</taxon>
        <taxon>Embryophyta</taxon>
        <taxon>Tracheophyta</taxon>
        <taxon>Spermatophyta</taxon>
        <taxon>Magnoliopsida</taxon>
        <taxon>eudicotyledons</taxon>
        <taxon>Gunneridae</taxon>
        <taxon>Pentapetalae</taxon>
        <taxon>rosids</taxon>
        <taxon>Vitales</taxon>
        <taxon>Vitaceae</taxon>
        <taxon>Viteae</taxon>
        <taxon>Vitis</taxon>
    </lineage>
</organism>
<gene>
    <name evidence="1" type="ORF">VitviT2T_028031</name>
</gene>
<proteinExistence type="predicted"/>
<dbReference type="EMBL" id="CP126665">
    <property type="protein sequence ID" value="WKA10462.1"/>
    <property type="molecule type" value="Genomic_DNA"/>
</dbReference>
<sequence>MKPTKCHPVLPSMKGSKSRATLAIIDGSGGGISVGRDVEEGREGGRRGQAHFWVEVNGGTQSRLLPSNPGYPPSPLPVVASDQHFIGFIIGYRS</sequence>